<feature type="non-terminal residue" evidence="2">
    <location>
        <position position="50"/>
    </location>
</feature>
<dbReference type="AlphaFoldDB" id="A0A6J4V201"/>
<sequence>CPPEPQPLLAWYREPVVVGYGTCSQKTPEIRSGASQPAPYPIPTPPRVVR</sequence>
<protein>
    <submittedName>
        <fullName evidence="2">Uncharacterized protein</fullName>
    </submittedName>
</protein>
<reference evidence="2" key="1">
    <citation type="submission" date="2020-02" db="EMBL/GenBank/DDBJ databases">
        <authorList>
            <person name="Meier V. D."/>
        </authorList>
    </citation>
    <scope>NUCLEOTIDE SEQUENCE</scope>
    <source>
        <strain evidence="2">AVDCRST_MAG73</strain>
    </source>
</reference>
<feature type="non-terminal residue" evidence="2">
    <location>
        <position position="1"/>
    </location>
</feature>
<feature type="compositionally biased region" description="Pro residues" evidence="1">
    <location>
        <begin position="38"/>
        <end position="50"/>
    </location>
</feature>
<proteinExistence type="predicted"/>
<gene>
    <name evidence="2" type="ORF">AVDCRST_MAG73-4030</name>
</gene>
<feature type="region of interest" description="Disordered" evidence="1">
    <location>
        <begin position="26"/>
        <end position="50"/>
    </location>
</feature>
<evidence type="ECO:0000313" key="2">
    <source>
        <dbReference type="EMBL" id="CAA9564493.1"/>
    </source>
</evidence>
<accession>A0A6J4V201</accession>
<name>A0A6J4V201_9BACT</name>
<dbReference type="EMBL" id="CADCWE010000261">
    <property type="protein sequence ID" value="CAA9564493.1"/>
    <property type="molecule type" value="Genomic_DNA"/>
</dbReference>
<evidence type="ECO:0000256" key="1">
    <source>
        <dbReference type="SAM" id="MobiDB-lite"/>
    </source>
</evidence>
<organism evidence="2">
    <name type="scientific">uncultured Thermomicrobiales bacterium</name>
    <dbReference type="NCBI Taxonomy" id="1645740"/>
    <lineage>
        <taxon>Bacteria</taxon>
        <taxon>Pseudomonadati</taxon>
        <taxon>Thermomicrobiota</taxon>
        <taxon>Thermomicrobia</taxon>
        <taxon>Thermomicrobiales</taxon>
        <taxon>environmental samples</taxon>
    </lineage>
</organism>